<sequence>MHYMAEHGGEDGAEQQHEANVIKAVSSVMDASHSKQIEQGVETSSNHCVRCGTSRMRLCSHPGCSRPHSSLPDGRTVHASRRGRSTWLPLDGIPGRVMSVFREMDLLRAPLFTTLVLMPQRNHPLPDRGSPARSSPPVTSG</sequence>
<evidence type="ECO:0000313" key="3">
    <source>
        <dbReference type="Proteomes" id="UP000435837"/>
    </source>
</evidence>
<feature type="compositionally biased region" description="Polar residues" evidence="1">
    <location>
        <begin position="132"/>
        <end position="141"/>
    </location>
</feature>
<reference evidence="2 3" key="1">
    <citation type="submission" date="2019-12" db="EMBL/GenBank/DDBJ databases">
        <title>Whole genome shotgun sequence of Streptomyces caniferus NBRC 15389.</title>
        <authorList>
            <person name="Ichikawa N."/>
            <person name="Kimura A."/>
            <person name="Kitahashi Y."/>
            <person name="Komaki H."/>
            <person name="Tamura T."/>
        </authorList>
    </citation>
    <scope>NUCLEOTIDE SEQUENCE [LARGE SCALE GENOMIC DNA]</scope>
    <source>
        <strain evidence="2 3">NBRC 15389</strain>
    </source>
</reference>
<evidence type="ECO:0000313" key="2">
    <source>
        <dbReference type="EMBL" id="GFE07676.1"/>
    </source>
</evidence>
<name>A0A640SB04_9ACTN</name>
<dbReference type="AlphaFoldDB" id="A0A640SB04"/>
<accession>A0A640SB04</accession>
<protein>
    <submittedName>
        <fullName evidence="2">Uncharacterized protein</fullName>
    </submittedName>
</protein>
<dbReference type="EMBL" id="BLIN01000005">
    <property type="protein sequence ID" value="GFE07676.1"/>
    <property type="molecule type" value="Genomic_DNA"/>
</dbReference>
<evidence type="ECO:0000256" key="1">
    <source>
        <dbReference type="SAM" id="MobiDB-lite"/>
    </source>
</evidence>
<comment type="caution">
    <text evidence="2">The sequence shown here is derived from an EMBL/GenBank/DDBJ whole genome shotgun (WGS) entry which is preliminary data.</text>
</comment>
<proteinExistence type="predicted"/>
<organism evidence="2 3">
    <name type="scientific">Streptomyces caniferus</name>
    <dbReference type="NCBI Taxonomy" id="285557"/>
    <lineage>
        <taxon>Bacteria</taxon>
        <taxon>Bacillati</taxon>
        <taxon>Actinomycetota</taxon>
        <taxon>Actinomycetes</taxon>
        <taxon>Kitasatosporales</taxon>
        <taxon>Streptomycetaceae</taxon>
        <taxon>Streptomyces</taxon>
    </lineage>
</organism>
<feature type="region of interest" description="Disordered" evidence="1">
    <location>
        <begin position="122"/>
        <end position="141"/>
    </location>
</feature>
<gene>
    <name evidence="2" type="ORF">Scani_39440</name>
</gene>
<dbReference type="Proteomes" id="UP000435837">
    <property type="component" value="Unassembled WGS sequence"/>
</dbReference>